<dbReference type="GO" id="GO:0046900">
    <property type="term" value="P:tetrahydrofolylpolyglutamate metabolic process"/>
    <property type="evidence" value="ECO:0007669"/>
    <property type="project" value="TreeGrafter"/>
</dbReference>
<dbReference type="EMBL" id="LRBV02000008">
    <property type="status" value="NOT_ANNOTATED_CDS"/>
    <property type="molecule type" value="Genomic_DNA"/>
</dbReference>
<evidence type="ECO:0000256" key="1">
    <source>
        <dbReference type="SAM" id="MobiDB-lite"/>
    </source>
</evidence>
<feature type="compositionally biased region" description="Low complexity" evidence="1">
    <location>
        <begin position="10"/>
        <end position="20"/>
    </location>
</feature>
<dbReference type="GO" id="GO:0034722">
    <property type="term" value="F:gamma-glutamyl-peptidase activity"/>
    <property type="evidence" value="ECO:0007669"/>
    <property type="project" value="TreeGrafter"/>
</dbReference>
<accession>A0A7N2R929</accession>
<dbReference type="Gene3D" id="3.40.50.880">
    <property type="match status" value="1"/>
</dbReference>
<reference evidence="2" key="2">
    <citation type="submission" date="2021-01" db="UniProtKB">
        <authorList>
            <consortium name="EnsemblPlants"/>
        </authorList>
    </citation>
    <scope>IDENTIFICATION</scope>
</reference>
<reference evidence="2 3" key="1">
    <citation type="journal article" date="2016" name="G3 (Bethesda)">
        <title>First Draft Assembly and Annotation of the Genome of a California Endemic Oak Quercus lobata Nee (Fagaceae).</title>
        <authorList>
            <person name="Sork V.L."/>
            <person name="Fitz-Gibbon S.T."/>
            <person name="Puiu D."/>
            <person name="Crepeau M."/>
            <person name="Gugger P.F."/>
            <person name="Sherman R."/>
            <person name="Stevens K."/>
            <person name="Langley C.H."/>
            <person name="Pellegrini M."/>
            <person name="Salzberg S.L."/>
        </authorList>
    </citation>
    <scope>NUCLEOTIDE SEQUENCE [LARGE SCALE GENOMIC DNA]</scope>
    <source>
        <strain evidence="2 3">cv. SW786</strain>
    </source>
</reference>
<dbReference type="AlphaFoldDB" id="A0A7N2R929"/>
<protein>
    <recommendedName>
        <fullName evidence="4">Folate gamma-glutamyl hydrolase</fullName>
    </recommendedName>
</protein>
<evidence type="ECO:0000313" key="3">
    <source>
        <dbReference type="Proteomes" id="UP000594261"/>
    </source>
</evidence>
<sequence length="363" mass="39568">MTNDAVPQYSSSSSSSSSSSTGSDMPKNDVVSSSSYSEIWNYLWIPLLISYSKELSLAKAQSTILLPTQNHQLGLADSSTTTCIAPDPNLNYRPVIGILSHPGDGASGRLNNASNASYIAASYVKFVESAGARVIPLIYNEPSHILFQLMRTEGTMTICEFKATTMNTIQSSCPGHIPPTSPQTAIANRSNFQPSNRAASLIDSKAKNLLPQPTHKSLQSPRSTQSPLLDNSSIAALQKWTNTASTSMELADWPDLALARNRGQRQQRAEQRVGGLRSENLRCGFRDFSGLLFHKINVIALISSLLAMSSSSNDTFSLKLNLVNGVLFTGGWAKTGLYYKVVERIFKKAEIEIHCVRPQIRAH</sequence>
<dbReference type="GO" id="GO:0005773">
    <property type="term" value="C:vacuole"/>
    <property type="evidence" value="ECO:0007669"/>
    <property type="project" value="TreeGrafter"/>
</dbReference>
<feature type="region of interest" description="Disordered" evidence="1">
    <location>
        <begin position="1"/>
        <end position="28"/>
    </location>
</feature>
<dbReference type="Proteomes" id="UP000594261">
    <property type="component" value="Chromosome 8"/>
</dbReference>
<proteinExistence type="predicted"/>
<dbReference type="PANTHER" id="PTHR11315">
    <property type="entry name" value="PROTEASE FAMILY C26 GAMMA-GLUTAMYL HYDROLASE"/>
    <property type="match status" value="1"/>
</dbReference>
<keyword evidence="3" id="KW-1185">Reference proteome</keyword>
<evidence type="ECO:0000313" key="2">
    <source>
        <dbReference type="EnsemblPlants" id="QL08p022953:mrna"/>
    </source>
</evidence>
<evidence type="ECO:0008006" key="4">
    <source>
        <dbReference type="Google" id="ProtNLM"/>
    </source>
</evidence>
<dbReference type="EnsemblPlants" id="QL08p022953:mrna">
    <property type="protein sequence ID" value="QL08p022953:mrna"/>
    <property type="gene ID" value="QL08p022953"/>
</dbReference>
<name>A0A7N2R929_QUELO</name>
<dbReference type="InParanoid" id="A0A7N2R929"/>
<dbReference type="InterPro" id="IPR029062">
    <property type="entry name" value="Class_I_gatase-like"/>
</dbReference>
<dbReference type="Gramene" id="QL08p022953:mrna">
    <property type="protein sequence ID" value="QL08p022953:mrna"/>
    <property type="gene ID" value="QL08p022953"/>
</dbReference>
<dbReference type="InterPro" id="IPR015527">
    <property type="entry name" value="Pept_C26_g-glut_hydrolase"/>
</dbReference>
<organism evidence="2 3">
    <name type="scientific">Quercus lobata</name>
    <name type="common">Valley oak</name>
    <dbReference type="NCBI Taxonomy" id="97700"/>
    <lineage>
        <taxon>Eukaryota</taxon>
        <taxon>Viridiplantae</taxon>
        <taxon>Streptophyta</taxon>
        <taxon>Embryophyta</taxon>
        <taxon>Tracheophyta</taxon>
        <taxon>Spermatophyta</taxon>
        <taxon>Magnoliopsida</taxon>
        <taxon>eudicotyledons</taxon>
        <taxon>Gunneridae</taxon>
        <taxon>Pentapetalae</taxon>
        <taxon>rosids</taxon>
        <taxon>fabids</taxon>
        <taxon>Fagales</taxon>
        <taxon>Fagaceae</taxon>
        <taxon>Quercus</taxon>
    </lineage>
</organism>
<dbReference type="PANTHER" id="PTHR11315:SF0">
    <property type="entry name" value="FOLATE GAMMA-GLUTAMYL HYDROLASE"/>
    <property type="match status" value="1"/>
</dbReference>